<evidence type="ECO:0000313" key="3">
    <source>
        <dbReference type="Proteomes" id="UP000002534"/>
    </source>
</evidence>
<dbReference type="InterPro" id="IPR005883">
    <property type="entry name" value="PilM"/>
</dbReference>
<gene>
    <name evidence="2" type="primary">pilM</name>
    <name evidence="2" type="ordered locus">Pcar_2138</name>
</gene>
<dbReference type="SMART" id="SM00842">
    <property type="entry name" value="FtsA"/>
    <property type="match status" value="1"/>
</dbReference>
<dbReference type="PIRSF" id="PIRSF019169">
    <property type="entry name" value="PilM"/>
    <property type="match status" value="1"/>
</dbReference>
<dbReference type="Pfam" id="PF11104">
    <property type="entry name" value="PilM_2"/>
    <property type="match status" value="1"/>
</dbReference>
<dbReference type="Gene3D" id="3.30.1490.300">
    <property type="match status" value="1"/>
</dbReference>
<dbReference type="SUPFAM" id="SSF53067">
    <property type="entry name" value="Actin-like ATPase domain"/>
    <property type="match status" value="2"/>
</dbReference>
<dbReference type="eggNOG" id="COG4972">
    <property type="taxonomic scope" value="Bacteria"/>
</dbReference>
<dbReference type="KEGG" id="pca:Pcar_2138"/>
<accession>Q3A2N0</accession>
<dbReference type="STRING" id="338963.Pcar_2138"/>
<evidence type="ECO:0000259" key="1">
    <source>
        <dbReference type="SMART" id="SM00842"/>
    </source>
</evidence>
<feature type="domain" description="SHS2" evidence="1">
    <location>
        <begin position="12"/>
        <end position="178"/>
    </location>
</feature>
<sequence length="354" mass="38752">MFFGLFGASEDVVGIDIGTRSIKLVQLKQVKGKYQLVNLGIAQLPTSAIVDHAIMDLAAVAECVRSLVESQSVQTKNVATSVSGHSVIIRNIFLPTMSDDEVEVSIEWEAEQYIPFELSDVNLDFQILGPDPKDPSQIKVLLVAAKKDFIDEFLSVFNECGLNPVVMDIDCFALENVFQANYEQEEAVVGLIDVGSSSMNINVLHEGLSVFTRDIQVGGNMFNDEIQKRLGLNSEEAELVKLGGTIEEVQPDVVAEIVSDSMEQLVQEIQRSIDFFAATSSDKQVEKVYLSGGVVKTSGLVDALQKQLGIPVEIMNPLRNVSIDGDKFDMEYVESVLPFLAIGTGLAMRRLGDK</sequence>
<dbReference type="Gene3D" id="3.30.420.40">
    <property type="match status" value="2"/>
</dbReference>
<dbReference type="EMBL" id="CP000142">
    <property type="protein sequence ID" value="ABA89377.2"/>
    <property type="molecule type" value="Genomic_DNA"/>
</dbReference>
<dbReference type="InterPro" id="IPR043129">
    <property type="entry name" value="ATPase_NBD"/>
</dbReference>
<dbReference type="PANTHER" id="PTHR32432:SF3">
    <property type="entry name" value="ETHANOLAMINE UTILIZATION PROTEIN EUTJ"/>
    <property type="match status" value="1"/>
</dbReference>
<organism evidence="2 3">
    <name type="scientific">Syntrophotalea carbinolica (strain DSM 2380 / NBRC 103641 / GraBd1)</name>
    <name type="common">Pelobacter carbinolicus</name>
    <dbReference type="NCBI Taxonomy" id="338963"/>
    <lineage>
        <taxon>Bacteria</taxon>
        <taxon>Pseudomonadati</taxon>
        <taxon>Thermodesulfobacteriota</taxon>
        <taxon>Desulfuromonadia</taxon>
        <taxon>Desulfuromonadales</taxon>
        <taxon>Syntrophotaleaceae</taxon>
        <taxon>Syntrophotalea</taxon>
    </lineage>
</organism>
<dbReference type="OrthoDB" id="9773403at2"/>
<dbReference type="GO" id="GO:0051301">
    <property type="term" value="P:cell division"/>
    <property type="evidence" value="ECO:0007669"/>
    <property type="project" value="InterPro"/>
</dbReference>
<dbReference type="Proteomes" id="UP000002534">
    <property type="component" value="Chromosome"/>
</dbReference>
<proteinExistence type="predicted"/>
<reference evidence="2 3" key="2">
    <citation type="journal article" date="2012" name="BMC Genomics">
        <title>The genome of Pelobacter carbinolicus reveals surprising metabolic capabilities and physiological features.</title>
        <authorList>
            <person name="Aklujkar M."/>
            <person name="Haveman S.A."/>
            <person name="Didonato R.Jr."/>
            <person name="Chertkov O."/>
            <person name="Han C.S."/>
            <person name="Land M.L."/>
            <person name="Brown P."/>
            <person name="Lovley D.R."/>
        </authorList>
    </citation>
    <scope>NUCLEOTIDE SEQUENCE [LARGE SCALE GENOMIC DNA]</scope>
    <source>
        <strain evidence="3">DSM 2380 / NBRC 103641 / GraBd1</strain>
    </source>
</reference>
<dbReference type="AlphaFoldDB" id="Q3A2N0"/>
<dbReference type="InterPro" id="IPR050696">
    <property type="entry name" value="FtsA/MreB"/>
</dbReference>
<reference evidence="3" key="1">
    <citation type="submission" date="2005-10" db="EMBL/GenBank/DDBJ databases">
        <title>Complete sequence of Pelobacter carbinolicus DSM 2380.</title>
        <authorList>
            <person name="Copeland A."/>
            <person name="Lucas S."/>
            <person name="Lapidus A."/>
            <person name="Barry K."/>
            <person name="Detter J.C."/>
            <person name="Glavina T."/>
            <person name="Hammon N."/>
            <person name="Israni S."/>
            <person name="Pitluck S."/>
            <person name="Chertkov O."/>
            <person name="Schmutz J."/>
            <person name="Larimer F."/>
            <person name="Land M."/>
            <person name="Kyrpides N."/>
            <person name="Ivanova N."/>
            <person name="Richardson P."/>
        </authorList>
    </citation>
    <scope>NUCLEOTIDE SEQUENCE [LARGE SCALE GENOMIC DNA]</scope>
    <source>
        <strain evidence="3">DSM 2380 / NBRC 103641 / GraBd1</strain>
    </source>
</reference>
<dbReference type="InterPro" id="IPR003494">
    <property type="entry name" value="SHS2_FtsA"/>
</dbReference>
<name>Q3A2N0_SYNC1</name>
<dbReference type="NCBIfam" id="TIGR01175">
    <property type="entry name" value="pilM"/>
    <property type="match status" value="1"/>
</dbReference>
<dbReference type="CDD" id="cd24049">
    <property type="entry name" value="ASKHA_NBD_PilM"/>
    <property type="match status" value="1"/>
</dbReference>
<protein>
    <submittedName>
        <fullName evidence="2">Type IV pilus biogenesis ATPase PilM</fullName>
    </submittedName>
</protein>
<dbReference type="HOGENOM" id="CLU_050686_0_2_7"/>
<keyword evidence="3" id="KW-1185">Reference proteome</keyword>
<evidence type="ECO:0000313" key="2">
    <source>
        <dbReference type="EMBL" id="ABA89377.2"/>
    </source>
</evidence>
<dbReference type="PANTHER" id="PTHR32432">
    <property type="entry name" value="CELL DIVISION PROTEIN FTSA-RELATED"/>
    <property type="match status" value="1"/>
</dbReference>